<reference evidence="1" key="1">
    <citation type="submission" date="2022-03" db="EMBL/GenBank/DDBJ databases">
        <authorList>
            <person name="Alioto T."/>
            <person name="Alioto T."/>
            <person name="Gomez Garrido J."/>
        </authorList>
    </citation>
    <scope>NUCLEOTIDE SEQUENCE</scope>
</reference>
<proteinExistence type="predicted"/>
<protein>
    <submittedName>
        <fullName evidence="1">Cyclin-dependent kinase 18</fullName>
    </submittedName>
</protein>
<dbReference type="EMBL" id="OW240912">
    <property type="protein sequence ID" value="CAH2221023.1"/>
    <property type="molecule type" value="Genomic_DNA"/>
</dbReference>
<name>A0AAD1R0A1_PELCU</name>
<dbReference type="AlphaFoldDB" id="A0AAD1R0A1"/>
<gene>
    <name evidence="1" type="ORF">PECUL_23A009307</name>
</gene>
<evidence type="ECO:0000313" key="1">
    <source>
        <dbReference type="EMBL" id="CAH2221023.1"/>
    </source>
</evidence>
<keyword evidence="1" id="KW-0808">Transferase</keyword>
<dbReference type="Proteomes" id="UP001295444">
    <property type="component" value="Chromosome 01"/>
</dbReference>
<evidence type="ECO:0000313" key="2">
    <source>
        <dbReference type="Proteomes" id="UP001295444"/>
    </source>
</evidence>
<organism evidence="1 2">
    <name type="scientific">Pelobates cultripes</name>
    <name type="common">Western spadefoot toad</name>
    <dbReference type="NCBI Taxonomy" id="61616"/>
    <lineage>
        <taxon>Eukaryota</taxon>
        <taxon>Metazoa</taxon>
        <taxon>Chordata</taxon>
        <taxon>Craniata</taxon>
        <taxon>Vertebrata</taxon>
        <taxon>Euteleostomi</taxon>
        <taxon>Amphibia</taxon>
        <taxon>Batrachia</taxon>
        <taxon>Anura</taxon>
        <taxon>Pelobatoidea</taxon>
        <taxon>Pelobatidae</taxon>
        <taxon>Pelobates</taxon>
    </lineage>
</organism>
<keyword evidence="1" id="KW-0418">Kinase</keyword>
<keyword evidence="2" id="KW-1185">Reference proteome</keyword>
<accession>A0AAD1R0A1</accession>
<sequence length="191" mass="21159">MNSERGFTPPNCALNAISQNYQPVGTETIEESLAEFTEQYNQRNSQHTEGLGHSHLQLSHLSPGNAAISPVDGEGLSPTSLSYRNAAHRRLSMEDLDAQGRIKRVLADCFMSEASRNTLLHAKFGMYRKSQRFLMLPGMVPKWLYGRVTGRLLLDCFTSKESSSSQISQRLPRPVIGELVNSGCILHIPGT</sequence>
<dbReference type="GO" id="GO:0016301">
    <property type="term" value="F:kinase activity"/>
    <property type="evidence" value="ECO:0007669"/>
    <property type="project" value="UniProtKB-KW"/>
</dbReference>